<feature type="non-terminal residue" evidence="3">
    <location>
        <position position="1"/>
    </location>
</feature>
<dbReference type="Proteomes" id="UP000762676">
    <property type="component" value="Unassembled WGS sequence"/>
</dbReference>
<evidence type="ECO:0000256" key="1">
    <source>
        <dbReference type="ARBA" id="ARBA00005985"/>
    </source>
</evidence>
<reference evidence="3 4" key="1">
    <citation type="journal article" date="2021" name="Elife">
        <title>Chloroplast acquisition without the gene transfer in kleptoplastic sea slugs, Plakobranchus ocellatus.</title>
        <authorList>
            <person name="Maeda T."/>
            <person name="Takahashi S."/>
            <person name="Yoshida T."/>
            <person name="Shimamura S."/>
            <person name="Takaki Y."/>
            <person name="Nagai Y."/>
            <person name="Toyoda A."/>
            <person name="Suzuki Y."/>
            <person name="Arimoto A."/>
            <person name="Ishii H."/>
            <person name="Satoh N."/>
            <person name="Nishiyama T."/>
            <person name="Hasebe M."/>
            <person name="Maruyama T."/>
            <person name="Minagawa J."/>
            <person name="Obokata J."/>
            <person name="Shigenobu S."/>
        </authorList>
    </citation>
    <scope>NUCLEOTIDE SEQUENCE [LARGE SCALE GENOMIC DNA]</scope>
</reference>
<organism evidence="3 4">
    <name type="scientific">Elysia marginata</name>
    <dbReference type="NCBI Taxonomy" id="1093978"/>
    <lineage>
        <taxon>Eukaryota</taxon>
        <taxon>Metazoa</taxon>
        <taxon>Spiralia</taxon>
        <taxon>Lophotrochozoa</taxon>
        <taxon>Mollusca</taxon>
        <taxon>Gastropoda</taxon>
        <taxon>Heterobranchia</taxon>
        <taxon>Euthyneura</taxon>
        <taxon>Panpulmonata</taxon>
        <taxon>Sacoglossa</taxon>
        <taxon>Placobranchoidea</taxon>
        <taxon>Plakobranchidae</taxon>
        <taxon>Elysia</taxon>
    </lineage>
</organism>
<gene>
    <name evidence="3" type="ORF">ElyMa_002647800</name>
</gene>
<sequence>DKYDDLLIGVKSAAIRLGEQTKPVLTVFTGAMAAGLLLSGHLSDMTWPYYVAVALTTGRLAQQVRTRMSTLRFHGKR</sequence>
<comment type="similarity">
    <text evidence="1">Belongs to the UbiA prenyltransferase family.</text>
</comment>
<dbReference type="PANTHER" id="PTHR11048">
    <property type="entry name" value="PRENYLTRANSFERASES"/>
    <property type="match status" value="1"/>
</dbReference>
<name>A0AAV4H941_9GAST</name>
<accession>A0AAV4H941</accession>
<dbReference type="Gene3D" id="1.20.120.1780">
    <property type="entry name" value="UbiA prenyltransferase"/>
    <property type="match status" value="1"/>
</dbReference>
<dbReference type="InterPro" id="IPR039653">
    <property type="entry name" value="Prenyltransferase"/>
</dbReference>
<dbReference type="GO" id="GO:0016765">
    <property type="term" value="F:transferase activity, transferring alkyl or aryl (other than methyl) groups"/>
    <property type="evidence" value="ECO:0007669"/>
    <property type="project" value="TreeGrafter"/>
</dbReference>
<dbReference type="EMBL" id="BMAT01005460">
    <property type="protein sequence ID" value="GFR93618.1"/>
    <property type="molecule type" value="Genomic_DNA"/>
</dbReference>
<keyword evidence="2" id="KW-0808">Transferase</keyword>
<dbReference type="GO" id="GO:0005743">
    <property type="term" value="C:mitochondrial inner membrane"/>
    <property type="evidence" value="ECO:0007669"/>
    <property type="project" value="TreeGrafter"/>
</dbReference>
<comment type="caution">
    <text evidence="3">The sequence shown here is derived from an EMBL/GenBank/DDBJ whole genome shotgun (WGS) entry which is preliminary data.</text>
</comment>
<dbReference type="AlphaFoldDB" id="A0AAV4H941"/>
<evidence type="ECO:0000313" key="4">
    <source>
        <dbReference type="Proteomes" id="UP000762676"/>
    </source>
</evidence>
<protein>
    <submittedName>
        <fullName evidence="3">4-hydroxybenzoate polyprenyltransferase, mitochondrial</fullName>
    </submittedName>
</protein>
<evidence type="ECO:0000313" key="3">
    <source>
        <dbReference type="EMBL" id="GFR93618.1"/>
    </source>
</evidence>
<dbReference type="GO" id="GO:0006744">
    <property type="term" value="P:ubiquinone biosynthetic process"/>
    <property type="evidence" value="ECO:0007669"/>
    <property type="project" value="TreeGrafter"/>
</dbReference>
<evidence type="ECO:0000256" key="2">
    <source>
        <dbReference type="ARBA" id="ARBA00022679"/>
    </source>
</evidence>
<dbReference type="PANTHER" id="PTHR11048:SF28">
    <property type="entry name" value="4-HYDROXYBENZOATE POLYPRENYLTRANSFERASE, MITOCHONDRIAL"/>
    <property type="match status" value="1"/>
</dbReference>
<proteinExistence type="inferred from homology"/>
<keyword evidence="4" id="KW-1185">Reference proteome</keyword>